<dbReference type="EMBL" id="BLXT01003735">
    <property type="protein sequence ID" value="GFO04047.1"/>
    <property type="molecule type" value="Genomic_DNA"/>
</dbReference>
<gene>
    <name evidence="1" type="ORF">PoB_003055200</name>
</gene>
<organism evidence="1 2">
    <name type="scientific">Plakobranchus ocellatus</name>
    <dbReference type="NCBI Taxonomy" id="259542"/>
    <lineage>
        <taxon>Eukaryota</taxon>
        <taxon>Metazoa</taxon>
        <taxon>Spiralia</taxon>
        <taxon>Lophotrochozoa</taxon>
        <taxon>Mollusca</taxon>
        <taxon>Gastropoda</taxon>
        <taxon>Heterobranchia</taxon>
        <taxon>Euthyneura</taxon>
        <taxon>Panpulmonata</taxon>
        <taxon>Sacoglossa</taxon>
        <taxon>Placobranchoidea</taxon>
        <taxon>Plakobranchidae</taxon>
        <taxon>Plakobranchus</taxon>
    </lineage>
</organism>
<comment type="caution">
    <text evidence="1">The sequence shown here is derived from an EMBL/GenBank/DDBJ whole genome shotgun (WGS) entry which is preliminary data.</text>
</comment>
<dbReference type="Proteomes" id="UP000735302">
    <property type="component" value="Unassembled WGS sequence"/>
</dbReference>
<keyword evidence="2" id="KW-1185">Reference proteome</keyword>
<sequence length="112" mass="12902">MDWTLRTSGSVKKTVQCDEITRTSRLILLGKFTEKQQKDEDIAHMMAWLQGEESDESTFAWSRQSLECMWMNHQLFSVIHSKSSPSEKEGSTISVHLLQEKILRLGHHVLTA</sequence>
<protein>
    <submittedName>
        <fullName evidence="1">Uncharacterized protein</fullName>
    </submittedName>
</protein>
<dbReference type="AlphaFoldDB" id="A0AAV4AAZ6"/>
<evidence type="ECO:0000313" key="2">
    <source>
        <dbReference type="Proteomes" id="UP000735302"/>
    </source>
</evidence>
<evidence type="ECO:0000313" key="1">
    <source>
        <dbReference type="EMBL" id="GFO04047.1"/>
    </source>
</evidence>
<accession>A0AAV4AAZ6</accession>
<proteinExistence type="predicted"/>
<reference evidence="1 2" key="1">
    <citation type="journal article" date="2021" name="Elife">
        <title>Chloroplast acquisition without the gene transfer in kleptoplastic sea slugs, Plakobranchus ocellatus.</title>
        <authorList>
            <person name="Maeda T."/>
            <person name="Takahashi S."/>
            <person name="Yoshida T."/>
            <person name="Shimamura S."/>
            <person name="Takaki Y."/>
            <person name="Nagai Y."/>
            <person name="Toyoda A."/>
            <person name="Suzuki Y."/>
            <person name="Arimoto A."/>
            <person name="Ishii H."/>
            <person name="Satoh N."/>
            <person name="Nishiyama T."/>
            <person name="Hasebe M."/>
            <person name="Maruyama T."/>
            <person name="Minagawa J."/>
            <person name="Obokata J."/>
            <person name="Shigenobu S."/>
        </authorList>
    </citation>
    <scope>NUCLEOTIDE SEQUENCE [LARGE SCALE GENOMIC DNA]</scope>
</reference>
<name>A0AAV4AAZ6_9GAST</name>